<sequence length="155" mass="17836">MRGSTFFTLLLVLNVFWAVLSTNYVFKFDVTLHCSIPNREFGYNVQFYDKDEMFWNKDDPITEPYKGVSPPGNAFFKTEGTLTGDEWLSKYFDVKMVLFHTCNSLGESTRVGMRIDPLAAISEYSEDECYQFGLVADITEMRGDVWNVAKLVKNC</sequence>
<dbReference type="GeneID" id="9799144"/>
<dbReference type="AlphaFoldDB" id="E3MRE3"/>
<dbReference type="HOGENOM" id="CLU_144350_0_0_1"/>
<organism evidence="3">
    <name type="scientific">Caenorhabditis remanei</name>
    <name type="common">Caenorhabditis vulgaris</name>
    <dbReference type="NCBI Taxonomy" id="31234"/>
    <lineage>
        <taxon>Eukaryota</taxon>
        <taxon>Metazoa</taxon>
        <taxon>Ecdysozoa</taxon>
        <taxon>Nematoda</taxon>
        <taxon>Chromadorea</taxon>
        <taxon>Rhabditida</taxon>
        <taxon>Rhabditina</taxon>
        <taxon>Rhabditomorpha</taxon>
        <taxon>Rhabditoidea</taxon>
        <taxon>Rhabditidae</taxon>
        <taxon>Peloderinae</taxon>
        <taxon>Caenorhabditis</taxon>
    </lineage>
</organism>
<reference evidence="2" key="1">
    <citation type="submission" date="2007-07" db="EMBL/GenBank/DDBJ databases">
        <title>PCAP assembly of the Caenorhabditis remanei genome.</title>
        <authorList>
            <consortium name="The Caenorhabditis remanei Sequencing Consortium"/>
            <person name="Wilson R.K."/>
        </authorList>
    </citation>
    <scope>NUCLEOTIDE SEQUENCE [LARGE SCALE GENOMIC DNA]</scope>
    <source>
        <strain evidence="2">PB4641</strain>
    </source>
</reference>
<dbReference type="Proteomes" id="UP000008281">
    <property type="component" value="Unassembled WGS sequence"/>
</dbReference>
<dbReference type="PANTHER" id="PTHR21479">
    <property type="match status" value="1"/>
</dbReference>
<dbReference type="OrthoDB" id="5798667at2759"/>
<proteinExistence type="predicted"/>
<accession>E3MRE3</accession>
<feature type="signal peptide" evidence="1">
    <location>
        <begin position="1"/>
        <end position="21"/>
    </location>
</feature>
<protein>
    <submittedName>
        <fullName evidence="2">Uncharacterized protein</fullName>
    </submittedName>
</protein>
<dbReference type="CTD" id="9799144"/>
<dbReference type="KEGG" id="crq:GCK72_013324"/>
<feature type="chain" id="PRO_5003176177" evidence="1">
    <location>
        <begin position="22"/>
        <end position="155"/>
    </location>
</feature>
<keyword evidence="3" id="KW-1185">Reference proteome</keyword>
<evidence type="ECO:0000256" key="1">
    <source>
        <dbReference type="SAM" id="SignalP"/>
    </source>
</evidence>
<name>E3MRE3_CAERE</name>
<gene>
    <name evidence="2" type="ORF">CRE_14128</name>
</gene>
<keyword evidence="1" id="KW-0732">Signal</keyword>
<dbReference type="EMBL" id="DS268469">
    <property type="protein sequence ID" value="EFP07886.1"/>
    <property type="molecule type" value="Genomic_DNA"/>
</dbReference>
<dbReference type="RefSeq" id="XP_003101228.2">
    <property type="nucleotide sequence ID" value="XM_003101180.2"/>
</dbReference>
<dbReference type="InParanoid" id="E3MRE3"/>
<dbReference type="PANTHER" id="PTHR21479:SF8">
    <property type="entry name" value="ML DOMAIN-CONTAINING PROTEIN-RELATED"/>
    <property type="match status" value="1"/>
</dbReference>
<evidence type="ECO:0000313" key="3">
    <source>
        <dbReference type="Proteomes" id="UP000008281"/>
    </source>
</evidence>
<evidence type="ECO:0000313" key="2">
    <source>
        <dbReference type="EMBL" id="EFP07886.1"/>
    </source>
</evidence>